<evidence type="ECO:0000256" key="1">
    <source>
        <dbReference type="SAM" id="Phobius"/>
    </source>
</evidence>
<keyword evidence="1" id="KW-0812">Transmembrane</keyword>
<feature type="transmembrane region" description="Helical" evidence="1">
    <location>
        <begin position="70"/>
        <end position="87"/>
    </location>
</feature>
<comment type="caution">
    <text evidence="2">The sequence shown here is derived from an EMBL/GenBank/DDBJ whole genome shotgun (WGS) entry which is preliminary data.</text>
</comment>
<keyword evidence="1" id="KW-0472">Membrane</keyword>
<dbReference type="OrthoDB" id="981687at2"/>
<dbReference type="AlphaFoldDB" id="A0A1V6LVL2"/>
<gene>
    <name evidence="2" type="ORF">BUL40_01300</name>
</gene>
<keyword evidence="3" id="KW-1185">Reference proteome</keyword>
<feature type="transmembrane region" description="Helical" evidence="1">
    <location>
        <begin position="102"/>
        <end position="124"/>
    </location>
</feature>
<proteinExistence type="predicted"/>
<keyword evidence="1" id="KW-1133">Transmembrane helix</keyword>
<dbReference type="Proteomes" id="UP000191680">
    <property type="component" value="Unassembled WGS sequence"/>
</dbReference>
<name>A0A1V6LVL2_9FLAO</name>
<dbReference type="InterPro" id="IPR046166">
    <property type="entry name" value="DUF6168"/>
</dbReference>
<dbReference type="EMBL" id="MTBC01000001">
    <property type="protein sequence ID" value="OQD44222.1"/>
    <property type="molecule type" value="Genomic_DNA"/>
</dbReference>
<feature type="transmembrane region" description="Helical" evidence="1">
    <location>
        <begin position="40"/>
        <end position="58"/>
    </location>
</feature>
<protein>
    <submittedName>
        <fullName evidence="2">Uncharacterized protein</fullName>
    </submittedName>
</protein>
<accession>A0A1V6LVL2</accession>
<dbReference type="RefSeq" id="WP_080317763.1">
    <property type="nucleotide sequence ID" value="NZ_MTBC01000001.1"/>
</dbReference>
<evidence type="ECO:0000313" key="2">
    <source>
        <dbReference type="EMBL" id="OQD44222.1"/>
    </source>
</evidence>
<sequence length="134" mass="15322">MLKQAFKIIALFIGVAILAYGLHTNFFLENGPFKAFLTNTYLFHFTFSLVLVLSIQFLSKQDSLKNSLGIVYLAMLFVKMGLFVLLFKEPLFAEEETPKSELLSLLIPFFLSLLLEVYFIAKILTKIDTSNNIR</sequence>
<evidence type="ECO:0000313" key="3">
    <source>
        <dbReference type="Proteomes" id="UP000191680"/>
    </source>
</evidence>
<dbReference type="Pfam" id="PF19665">
    <property type="entry name" value="DUF6168"/>
    <property type="match status" value="1"/>
</dbReference>
<reference evidence="2 3" key="1">
    <citation type="submission" date="2016-12" db="EMBL/GenBank/DDBJ databases">
        <authorList>
            <person name="Song W.-J."/>
            <person name="Kurnit D.M."/>
        </authorList>
    </citation>
    <scope>NUCLEOTIDE SEQUENCE [LARGE SCALE GENOMIC DNA]</scope>
    <source>
        <strain evidence="2 3">HSG9</strain>
    </source>
</reference>
<organism evidence="2 3">
    <name type="scientific">Croceivirga radicis</name>
    <dbReference type="NCBI Taxonomy" id="1929488"/>
    <lineage>
        <taxon>Bacteria</taxon>
        <taxon>Pseudomonadati</taxon>
        <taxon>Bacteroidota</taxon>
        <taxon>Flavobacteriia</taxon>
        <taxon>Flavobacteriales</taxon>
        <taxon>Flavobacteriaceae</taxon>
        <taxon>Croceivirga</taxon>
    </lineage>
</organism>
<feature type="transmembrane region" description="Helical" evidence="1">
    <location>
        <begin position="9"/>
        <end position="28"/>
    </location>
</feature>